<dbReference type="PROSITE" id="PS51257">
    <property type="entry name" value="PROKAR_LIPOPROTEIN"/>
    <property type="match status" value="1"/>
</dbReference>
<dbReference type="RefSeq" id="WP_121908567.1">
    <property type="nucleotide sequence ID" value="NZ_REFC01000015.1"/>
</dbReference>
<evidence type="ECO:0000313" key="4">
    <source>
        <dbReference type="EMBL" id="RMA57149.1"/>
    </source>
</evidence>
<dbReference type="InterPro" id="IPR052025">
    <property type="entry name" value="Xyloglucanase_GH74"/>
</dbReference>
<dbReference type="OrthoDB" id="9757947at2"/>
<dbReference type="PANTHER" id="PTHR43739:SF5">
    <property type="entry name" value="EXO-ALPHA-SIALIDASE"/>
    <property type="match status" value="1"/>
</dbReference>
<sequence length="831" mass="90235">MLRLLLLSVFLLSIISCNPSSEEKITTDKIGKTPHDIMFMQRAYPTGELNTAAYAEAIQWKKQLAQRGGTAVLWEFAGPTNVGGRITDIEIPIDQAETYYVGAASGGIFKTTDAGATWNPIFDEQSMLSIGDMEISKNDTAIIWVGTGEVNAGGGSLAYDGNGMFKSDDGGISWAAKGLENVGSIGKVLIDPNDENTLIVGAMGPLFRNDVNRGVYKTTDGGTSWEQKLFVSDSTGIIDMAMHPSNGDIVYAASWERIRRPNNRQYGGVTSGLYRSTDGGETWAELNNGLPPTTAAKGRISIDISQSNPNVLYTRYLDANGSISGVYRTADGGDSWIQMNSSQLNNVGFHWWFRGIYVDPTDEDVIYNVDFVVQKSIDGGANWSTAFPGVHVDQHALAFNTQAQNEVLLGNDGGLYKSTNNGSASVKIDNLPITQFYRIHIDAQNDQKRYGGSQDNSTIRTTTGGMADWNTIYGGDGFQPLVDHANTNVIYALSQNGNLGKSVNNGNGFSGATNGIPSGDRNNWDTAIAMDPANSQILYYGTQRLFQTTNAAGVWNAISPDLSDGPHTGNLSYGTITSIDVSTLDSNMIYVGTDDGNVWVTLDGGNNWNNISSTLPNRWVTKVFASRDELNTVYVTYSGYRYGEDTGHVYKSSDNGSNWIDISTGLPDIPVNDILEDSFGNLFIGTDIGVLGTTDEGNNWQVIGENLPSVVVNDMHIHEASEYLYIGTYGRSIYKLDISEDVLSVANSDLAETISMYPNPASELVNLAIGDLTGDLQVSFYDQLGRKISSELFSEDKNNLQFSLQSMQSGVYFVHISNGNSRTVKKLIVKK</sequence>
<evidence type="ECO:0000256" key="2">
    <source>
        <dbReference type="SAM" id="SignalP"/>
    </source>
</evidence>
<evidence type="ECO:0000313" key="5">
    <source>
        <dbReference type="Proteomes" id="UP000271339"/>
    </source>
</evidence>
<dbReference type="InterPro" id="IPR015943">
    <property type="entry name" value="WD40/YVTN_repeat-like_dom_sf"/>
</dbReference>
<dbReference type="NCBIfam" id="TIGR04183">
    <property type="entry name" value="Por_Secre_tail"/>
    <property type="match status" value="1"/>
</dbReference>
<gene>
    <name evidence="4" type="ORF">BXY75_3035</name>
</gene>
<dbReference type="Gene3D" id="2.130.10.10">
    <property type="entry name" value="YVTN repeat-like/Quinoprotein amine dehydrogenase"/>
    <property type="match status" value="5"/>
</dbReference>
<keyword evidence="1 2" id="KW-0732">Signal</keyword>
<dbReference type="Pfam" id="PF18962">
    <property type="entry name" value="Por_Secre_tail"/>
    <property type="match status" value="1"/>
</dbReference>
<evidence type="ECO:0000256" key="1">
    <source>
        <dbReference type="ARBA" id="ARBA00022729"/>
    </source>
</evidence>
<dbReference type="CDD" id="cd15482">
    <property type="entry name" value="Sialidase_non-viral"/>
    <property type="match status" value="1"/>
</dbReference>
<protein>
    <submittedName>
        <fullName evidence="4">Putative secreted protein (Por secretion system target)</fullName>
    </submittedName>
</protein>
<keyword evidence="5" id="KW-1185">Reference proteome</keyword>
<comment type="caution">
    <text evidence="4">The sequence shown here is derived from an EMBL/GenBank/DDBJ whole genome shotgun (WGS) entry which is preliminary data.</text>
</comment>
<name>A0A3L9YDN6_9FLAO</name>
<proteinExistence type="predicted"/>
<feature type="domain" description="Secretion system C-terminal sorting" evidence="3">
    <location>
        <begin position="756"/>
        <end position="829"/>
    </location>
</feature>
<dbReference type="GO" id="GO:0010411">
    <property type="term" value="P:xyloglucan metabolic process"/>
    <property type="evidence" value="ECO:0007669"/>
    <property type="project" value="TreeGrafter"/>
</dbReference>
<dbReference type="AlphaFoldDB" id="A0A3L9YDN6"/>
<organism evidence="4 5">
    <name type="scientific">Ulvibacter antarcticus</name>
    <dbReference type="NCBI Taxonomy" id="442714"/>
    <lineage>
        <taxon>Bacteria</taxon>
        <taxon>Pseudomonadati</taxon>
        <taxon>Bacteroidota</taxon>
        <taxon>Flavobacteriia</taxon>
        <taxon>Flavobacteriales</taxon>
        <taxon>Flavobacteriaceae</taxon>
        <taxon>Ulvibacter</taxon>
    </lineage>
</organism>
<dbReference type="EMBL" id="REFC01000015">
    <property type="protein sequence ID" value="RMA57149.1"/>
    <property type="molecule type" value="Genomic_DNA"/>
</dbReference>
<reference evidence="4 5" key="1">
    <citation type="submission" date="2018-10" db="EMBL/GenBank/DDBJ databases">
        <title>Genomic Encyclopedia of Archaeal and Bacterial Type Strains, Phase II (KMG-II): from individual species to whole genera.</title>
        <authorList>
            <person name="Goeker M."/>
        </authorList>
    </citation>
    <scope>NUCLEOTIDE SEQUENCE [LARGE SCALE GENOMIC DNA]</scope>
    <source>
        <strain evidence="4 5">DSM 23424</strain>
    </source>
</reference>
<evidence type="ECO:0000259" key="3">
    <source>
        <dbReference type="Pfam" id="PF18962"/>
    </source>
</evidence>
<dbReference type="Proteomes" id="UP000271339">
    <property type="component" value="Unassembled WGS sequence"/>
</dbReference>
<feature type="chain" id="PRO_5017963548" evidence="2">
    <location>
        <begin position="22"/>
        <end position="831"/>
    </location>
</feature>
<feature type="signal peptide" evidence="2">
    <location>
        <begin position="1"/>
        <end position="21"/>
    </location>
</feature>
<accession>A0A3L9YDN6</accession>
<dbReference type="SUPFAM" id="SSF110296">
    <property type="entry name" value="Oligoxyloglucan reducing end-specific cellobiohydrolase"/>
    <property type="match status" value="2"/>
</dbReference>
<dbReference type="PANTHER" id="PTHR43739">
    <property type="entry name" value="XYLOGLUCANASE (EUROFUNG)"/>
    <property type="match status" value="1"/>
</dbReference>
<dbReference type="InterPro" id="IPR026444">
    <property type="entry name" value="Secre_tail"/>
</dbReference>